<proteinExistence type="predicted"/>
<dbReference type="KEGG" id="hsw:Hsw_PA0131"/>
<organism evidence="3 4">
    <name type="scientific">Hymenobacter swuensis DY53</name>
    <dbReference type="NCBI Taxonomy" id="1227739"/>
    <lineage>
        <taxon>Bacteria</taxon>
        <taxon>Pseudomonadati</taxon>
        <taxon>Bacteroidota</taxon>
        <taxon>Cytophagia</taxon>
        <taxon>Cytophagales</taxon>
        <taxon>Hymenobacteraceae</taxon>
        <taxon>Hymenobacter</taxon>
    </lineage>
</organism>
<sequence length="375" mass="40740">MSHIIAVHLLNDRSGSPLVLRQSLAALHQAGHRLELLTATPGPAGHLSHLPGVRTHALPYRWSASVWHTLLRFGWVQLVVFWKVLRLARPGSVVYVNSLLPFGAALAGRCRGARVVYHVHEVSIRPALLKRLLCAVVNRTAHEVLFVSEYVRKTLGLRVHRQQVIYNALSPAFVRQAAQAAPAAVPFTVLMACSLKDYKGVPEFYALAAALPDMRFELVLNADAPTVQAYRLAHPAPANLALFSTTGNMHPFYQRAAVVLNLSRPTEWVETFGMTVLEALSYGRPVVVPPVGGVAEVNVVGQTGFAINGQDLPRLVQVLELLHRHPATYARLSAAARQRAAAFAPEAFARQVQQCFAAADAPVLAAPAYATCQAA</sequence>
<accession>W8EQQ8</accession>
<dbReference type="RefSeq" id="WP_052345956.1">
    <property type="nucleotide sequence ID" value="NZ_CP007144.1"/>
</dbReference>
<dbReference type="HOGENOM" id="CLU_771017_0_0_10"/>
<dbReference type="PATRIC" id="fig|1227739.3.peg.160"/>
<dbReference type="eggNOG" id="COG0438">
    <property type="taxonomic scope" value="Bacteria"/>
</dbReference>
<feature type="domain" description="Glycosyl transferase family 1" evidence="1">
    <location>
        <begin position="191"/>
        <end position="339"/>
    </location>
</feature>
<dbReference type="InterPro" id="IPR001296">
    <property type="entry name" value="Glyco_trans_1"/>
</dbReference>
<dbReference type="Pfam" id="PF13439">
    <property type="entry name" value="Glyco_transf_4"/>
    <property type="match status" value="1"/>
</dbReference>
<evidence type="ECO:0000259" key="1">
    <source>
        <dbReference type="Pfam" id="PF00534"/>
    </source>
</evidence>
<protein>
    <submittedName>
        <fullName evidence="3">Uncharacterized protein</fullName>
    </submittedName>
</protein>
<keyword evidence="4" id="KW-1185">Reference proteome</keyword>
<dbReference type="InterPro" id="IPR050194">
    <property type="entry name" value="Glycosyltransferase_grp1"/>
</dbReference>
<evidence type="ECO:0000259" key="2">
    <source>
        <dbReference type="Pfam" id="PF13439"/>
    </source>
</evidence>
<dbReference type="OrthoDB" id="7560678at2"/>
<keyword evidence="3" id="KW-0614">Plasmid</keyword>
<dbReference type="EMBL" id="CP007144">
    <property type="protein sequence ID" value="AHJ95464.1"/>
    <property type="molecule type" value="Genomic_DNA"/>
</dbReference>
<reference evidence="3 4" key="1">
    <citation type="submission" date="2014-01" db="EMBL/GenBank/DDBJ databases">
        <title>Complete sequence of plasmid1 of ionizing-radiation resistance bacterium Hymenobacter swuensis DY53.</title>
        <authorList>
            <person name="Jung J.-H."/>
            <person name="Jeong S.-W."/>
            <person name="Joe M.-H."/>
            <person name="Cho y.-j."/>
            <person name="Kim M.-K."/>
            <person name="Lim S.-Y."/>
        </authorList>
    </citation>
    <scope>NUCLEOTIDE SEQUENCE [LARGE SCALE GENOMIC DNA]</scope>
    <source>
        <strain evidence="3 4">DY53</strain>
        <plasmid evidence="3 4">pHsw1</plasmid>
    </source>
</reference>
<dbReference type="AlphaFoldDB" id="W8EQQ8"/>
<dbReference type="PANTHER" id="PTHR45947:SF3">
    <property type="entry name" value="SULFOQUINOVOSYL TRANSFERASE SQD2"/>
    <property type="match status" value="1"/>
</dbReference>
<gene>
    <name evidence="3" type="ORF">Hsw_PA0131</name>
</gene>
<feature type="domain" description="Glycosyltransferase subfamily 4-like N-terminal" evidence="2">
    <location>
        <begin position="20"/>
        <end position="169"/>
    </location>
</feature>
<dbReference type="PANTHER" id="PTHR45947">
    <property type="entry name" value="SULFOQUINOVOSYL TRANSFERASE SQD2"/>
    <property type="match status" value="1"/>
</dbReference>
<dbReference type="Proteomes" id="UP000019423">
    <property type="component" value="Plasmid pHsw1"/>
</dbReference>
<evidence type="ECO:0000313" key="3">
    <source>
        <dbReference type="EMBL" id="AHJ95464.1"/>
    </source>
</evidence>
<evidence type="ECO:0000313" key="4">
    <source>
        <dbReference type="Proteomes" id="UP000019423"/>
    </source>
</evidence>
<dbReference type="InterPro" id="IPR028098">
    <property type="entry name" value="Glyco_trans_4-like_N"/>
</dbReference>
<name>W8EQQ8_9BACT</name>
<geneLocation type="plasmid" evidence="3 4">
    <name>pHsw1</name>
</geneLocation>
<dbReference type="Gene3D" id="3.40.50.2000">
    <property type="entry name" value="Glycogen Phosphorylase B"/>
    <property type="match status" value="2"/>
</dbReference>
<dbReference type="SUPFAM" id="SSF53756">
    <property type="entry name" value="UDP-Glycosyltransferase/glycogen phosphorylase"/>
    <property type="match status" value="1"/>
</dbReference>
<dbReference type="GO" id="GO:0016757">
    <property type="term" value="F:glycosyltransferase activity"/>
    <property type="evidence" value="ECO:0007669"/>
    <property type="project" value="InterPro"/>
</dbReference>
<dbReference type="Pfam" id="PF00534">
    <property type="entry name" value="Glycos_transf_1"/>
    <property type="match status" value="1"/>
</dbReference>